<reference evidence="1" key="1">
    <citation type="submission" date="2021-06" db="EMBL/GenBank/DDBJ databases">
        <authorList>
            <person name="Kallberg Y."/>
            <person name="Tangrot J."/>
            <person name="Rosling A."/>
        </authorList>
    </citation>
    <scope>NUCLEOTIDE SEQUENCE</scope>
    <source>
        <strain evidence="1">28 12/20/2015</strain>
    </source>
</reference>
<name>A0ACA9PWU5_9GLOM</name>
<evidence type="ECO:0000313" key="2">
    <source>
        <dbReference type="Proteomes" id="UP000789366"/>
    </source>
</evidence>
<proteinExistence type="predicted"/>
<protein>
    <submittedName>
        <fullName evidence="1">7577_t:CDS:1</fullName>
    </submittedName>
</protein>
<dbReference type="Proteomes" id="UP000789366">
    <property type="component" value="Unassembled WGS sequence"/>
</dbReference>
<evidence type="ECO:0000313" key="1">
    <source>
        <dbReference type="EMBL" id="CAG8726704.1"/>
    </source>
</evidence>
<organism evidence="1 2">
    <name type="scientific">Cetraspora pellucida</name>
    <dbReference type="NCBI Taxonomy" id="1433469"/>
    <lineage>
        <taxon>Eukaryota</taxon>
        <taxon>Fungi</taxon>
        <taxon>Fungi incertae sedis</taxon>
        <taxon>Mucoromycota</taxon>
        <taxon>Glomeromycotina</taxon>
        <taxon>Glomeromycetes</taxon>
        <taxon>Diversisporales</taxon>
        <taxon>Gigasporaceae</taxon>
        <taxon>Cetraspora</taxon>
    </lineage>
</organism>
<gene>
    <name evidence="1" type="ORF">SPELUC_LOCUS12813</name>
</gene>
<accession>A0ACA9PWU5</accession>
<dbReference type="EMBL" id="CAJVPW010031525">
    <property type="protein sequence ID" value="CAG8726704.1"/>
    <property type="molecule type" value="Genomic_DNA"/>
</dbReference>
<comment type="caution">
    <text evidence="1">The sequence shown here is derived from an EMBL/GenBank/DDBJ whole genome shotgun (WGS) entry which is preliminary data.</text>
</comment>
<sequence>MSNEVFEQRFIANGNETNTVFELSLDIIRDYEKRIQDLEKQNEYLSERNQILEKSNDDFVNLYTNACYHFGESWDVFYENNVDYQYFEQEVVNHETEEKNGEENERQYSETIISRNLNFNDCVASQIIELSDDERSVYTVSDGYDDVYDVVFKEERREYNENYSFYNNDNFDYDEKKSESDGYEEFLEQREHDDYERYLEDKNTQNFLYYMSQRN</sequence>
<keyword evidence="2" id="KW-1185">Reference proteome</keyword>